<evidence type="ECO:0000313" key="1">
    <source>
        <dbReference type="EMBL" id="MBB3170499.1"/>
    </source>
</evidence>
<comment type="caution">
    <text evidence="1">The sequence shown here is derived from an EMBL/GenBank/DDBJ whole genome shotgun (WGS) entry which is preliminary data.</text>
</comment>
<evidence type="ECO:0008006" key="3">
    <source>
        <dbReference type="Google" id="ProtNLM"/>
    </source>
</evidence>
<dbReference type="RefSeq" id="WP_214646968.1">
    <property type="nucleotide sequence ID" value="NZ_JACHYA010000001.1"/>
</dbReference>
<organism evidence="1 2">
    <name type="scientific">Parvibacter caecicola</name>
    <dbReference type="NCBI Taxonomy" id="747645"/>
    <lineage>
        <taxon>Bacteria</taxon>
        <taxon>Bacillati</taxon>
        <taxon>Actinomycetota</taxon>
        <taxon>Coriobacteriia</taxon>
        <taxon>Coriobacteriales</taxon>
        <taxon>Coriobacteriaceae</taxon>
        <taxon>Parvibacter</taxon>
    </lineage>
</organism>
<proteinExistence type="predicted"/>
<reference evidence="1 2" key="1">
    <citation type="submission" date="2020-08" db="EMBL/GenBank/DDBJ databases">
        <title>Sequencing the genomes of 1000 actinobacteria strains.</title>
        <authorList>
            <person name="Klenk H.-P."/>
        </authorList>
    </citation>
    <scope>NUCLEOTIDE SEQUENCE [LARGE SCALE GENOMIC DNA]</scope>
    <source>
        <strain evidence="1 2">DSM 22242</strain>
    </source>
</reference>
<dbReference type="EMBL" id="JACHYA010000001">
    <property type="protein sequence ID" value="MBB3170499.1"/>
    <property type="molecule type" value="Genomic_DNA"/>
</dbReference>
<gene>
    <name evidence="1" type="ORF">FHR31_000279</name>
</gene>
<dbReference type="AlphaFoldDB" id="A0A7W5D088"/>
<evidence type="ECO:0000313" key="2">
    <source>
        <dbReference type="Proteomes" id="UP000530850"/>
    </source>
</evidence>
<dbReference type="Gene3D" id="1.10.1070.20">
    <property type="match status" value="1"/>
</dbReference>
<protein>
    <recommendedName>
        <fullName evidence="3">Protein kinase</fullName>
    </recommendedName>
</protein>
<name>A0A7W5D088_9ACTN</name>
<dbReference type="Proteomes" id="UP000530850">
    <property type="component" value="Unassembled WGS sequence"/>
</dbReference>
<accession>A0A7W5D088</accession>
<sequence length="399" mass="44660">MVRSTDIFELRLFDQPLLRFSFGEDNPAVLHEWDSSRQHLMPLGLQLTDEGLWRWLSTRAIPQNRRFATELCRSLGLSTNDRSGILAISRGLSLNDSYWIAPEGSDGSFAECNLYDNDFSSVLAAVAYTGIVSDQRGLTPTTPELTTNGNLRKAWRIEADGTRRLYKGSSESGEFGETRAEFLAAQVAATMGLNAVAYGLTRWDAASPDACCSCDCFCTPEVSYVPQALAFGQSSHTGAVKSYLRWGLEHFEDYASMMVFDALIYNTDRHLTNFGVLRDSRSGDLLGAAPVFDNGRSLFFNHEFSQVGSFDTEAQFVLPSWPQVTFDEQAARLMGQRQICQLEALARFEFANSEEEPFPEDFLRRLSAFIQRRAEKLAALRPVSREELLARAQTSAERP</sequence>